<proteinExistence type="predicted"/>
<dbReference type="AlphaFoldDB" id="A0A5E7V700"/>
<evidence type="ECO:0008006" key="4">
    <source>
        <dbReference type="Google" id="ProtNLM"/>
    </source>
</evidence>
<dbReference type="Gene3D" id="1.10.443.10">
    <property type="entry name" value="Intergrase catalytic core"/>
    <property type="match status" value="1"/>
</dbReference>
<evidence type="ECO:0000313" key="2">
    <source>
        <dbReference type="EMBL" id="VVQ17298.1"/>
    </source>
</evidence>
<dbReference type="GO" id="GO:0015074">
    <property type="term" value="P:DNA integration"/>
    <property type="evidence" value="ECO:0007669"/>
    <property type="project" value="InterPro"/>
</dbReference>
<sequence length="445" mass="49939">MLWYGHRICLLEILLATLERIRYAPHYVELIAGKPKYQFSSNRPAIEGVPQIFWADCKPWREANLWAVERVSIGDTSLKTVASNMNGLLNYAKFLEHHELHWLTFPVRKADRCLVRYRGALIKMRDSGQLSPSTASEYMRNCVMFYRWVKGKGLLSPDLPLWRDKPYFITYFDHVGFERSLNGVTTDIGIPNRARHGEALEDGLLPVSATDRDAILNLAKTEVTRELYLMLSLGFFTGMRLGSICDLKIETLKRAIPDPSAHGLLRMTLGPGASPPVHTKFDVTGQVWIPEALRDELLEYANTLERMRREAAATPENRDLLFLTRFGNSYGRRGSDQSSAVNVEMSSFRKTGIAAGVPALRSFHFHQSRCTFGTELARLALSACSDVAIAISVVGKALLHGPNSEATTFKYIKFIQAAPIKQALADSFLASFTGFHSSLVAQHEE</sequence>
<dbReference type="GO" id="GO:0006310">
    <property type="term" value="P:DNA recombination"/>
    <property type="evidence" value="ECO:0007669"/>
    <property type="project" value="UniProtKB-KW"/>
</dbReference>
<dbReference type="SUPFAM" id="SSF56349">
    <property type="entry name" value="DNA breaking-rejoining enzymes"/>
    <property type="match status" value="1"/>
</dbReference>
<name>A0A5E7V700_PSEFL</name>
<evidence type="ECO:0000256" key="1">
    <source>
        <dbReference type="ARBA" id="ARBA00023172"/>
    </source>
</evidence>
<gene>
    <name evidence="2" type="ORF">PS938_04399</name>
</gene>
<protein>
    <recommendedName>
        <fullName evidence="4">Tyr recombinase domain-containing protein</fullName>
    </recommendedName>
</protein>
<dbReference type="Proteomes" id="UP000327191">
    <property type="component" value="Unassembled WGS sequence"/>
</dbReference>
<dbReference type="OrthoDB" id="8823540at2"/>
<dbReference type="RefSeq" id="WP_150673748.1">
    <property type="nucleotide sequence ID" value="NZ_CABVJE010000021.1"/>
</dbReference>
<evidence type="ECO:0000313" key="3">
    <source>
        <dbReference type="Proteomes" id="UP000327191"/>
    </source>
</evidence>
<dbReference type="EMBL" id="CABVJE010000021">
    <property type="protein sequence ID" value="VVQ17298.1"/>
    <property type="molecule type" value="Genomic_DNA"/>
</dbReference>
<keyword evidence="1" id="KW-0233">DNA recombination</keyword>
<dbReference type="InterPro" id="IPR013762">
    <property type="entry name" value="Integrase-like_cat_sf"/>
</dbReference>
<dbReference type="CDD" id="cd00397">
    <property type="entry name" value="DNA_BRE_C"/>
    <property type="match status" value="1"/>
</dbReference>
<organism evidence="2 3">
    <name type="scientific">Pseudomonas fluorescens</name>
    <dbReference type="NCBI Taxonomy" id="294"/>
    <lineage>
        <taxon>Bacteria</taxon>
        <taxon>Pseudomonadati</taxon>
        <taxon>Pseudomonadota</taxon>
        <taxon>Gammaproteobacteria</taxon>
        <taxon>Pseudomonadales</taxon>
        <taxon>Pseudomonadaceae</taxon>
        <taxon>Pseudomonas</taxon>
    </lineage>
</organism>
<dbReference type="InterPro" id="IPR011010">
    <property type="entry name" value="DNA_brk_join_enz"/>
</dbReference>
<dbReference type="GO" id="GO:0003677">
    <property type="term" value="F:DNA binding"/>
    <property type="evidence" value="ECO:0007669"/>
    <property type="project" value="InterPro"/>
</dbReference>
<reference evidence="2 3" key="1">
    <citation type="submission" date="2019-09" db="EMBL/GenBank/DDBJ databases">
        <authorList>
            <person name="Chandra G."/>
            <person name="Truman W A."/>
        </authorList>
    </citation>
    <scope>NUCLEOTIDE SEQUENCE [LARGE SCALE GENOMIC DNA]</scope>
    <source>
        <strain evidence="2">PS938</strain>
    </source>
</reference>
<accession>A0A5E7V700</accession>